<sequence length="118" mass="13755">MKNRKDFVSDLIIWINNNIEMPLKIDDVAIKSGYSKWHLQRVFLSETGQSLGGFIREKKLCLILDAIITTNEPLINIAMRFGFDSQQSLTRAFRKRYNVPPHRYRKNAVNIKNNSSWG</sequence>
<evidence type="ECO:0000313" key="6">
    <source>
        <dbReference type="Proteomes" id="UP001304423"/>
    </source>
</evidence>
<dbReference type="GO" id="GO:0046677">
    <property type="term" value="P:response to antibiotic"/>
    <property type="evidence" value="ECO:0007669"/>
    <property type="project" value="UniProtKB-KW"/>
</dbReference>
<evidence type="ECO:0000313" key="5">
    <source>
        <dbReference type="EMBL" id="WOA52310.1"/>
    </source>
</evidence>
<dbReference type="AlphaFoldDB" id="A0AAX4EY01"/>
<name>A0AAX4EY01_9GAMM</name>
<accession>A0AAX4EY01</accession>
<dbReference type="Pfam" id="PF12833">
    <property type="entry name" value="HTH_18"/>
    <property type="match status" value="1"/>
</dbReference>
<evidence type="ECO:0000256" key="2">
    <source>
        <dbReference type="ARBA" id="ARBA00023125"/>
    </source>
</evidence>
<dbReference type="InterPro" id="IPR050959">
    <property type="entry name" value="MarA-like"/>
</dbReference>
<dbReference type="PANTHER" id="PTHR47504">
    <property type="entry name" value="RIGHT ORIGIN-BINDING PROTEIN"/>
    <property type="match status" value="1"/>
</dbReference>
<reference evidence="5" key="1">
    <citation type="submission" date="2023-10" db="EMBL/GenBank/DDBJ databases">
        <title>Clonality and diversity in the soft rot Dickeya solani phytopathogen.</title>
        <authorList>
            <person name="Pedron J."/>
            <person name="Van Gijsegem F."/>
            <person name="Portier P."/>
            <person name="Taghouti G."/>
        </authorList>
    </citation>
    <scope>NUCLEOTIDE SEQUENCE</scope>
    <source>
        <strain evidence="5">CFBP5647</strain>
    </source>
</reference>
<dbReference type="GO" id="GO:0003700">
    <property type="term" value="F:DNA-binding transcription factor activity"/>
    <property type="evidence" value="ECO:0007669"/>
    <property type="project" value="InterPro"/>
</dbReference>
<proteinExistence type="predicted"/>
<dbReference type="InterPro" id="IPR009057">
    <property type="entry name" value="Homeodomain-like_sf"/>
</dbReference>
<organism evidence="5 6">
    <name type="scientific">Dickeya solani</name>
    <dbReference type="NCBI Taxonomy" id="1089444"/>
    <lineage>
        <taxon>Bacteria</taxon>
        <taxon>Pseudomonadati</taxon>
        <taxon>Pseudomonadota</taxon>
        <taxon>Gammaproteobacteria</taxon>
        <taxon>Enterobacterales</taxon>
        <taxon>Pectobacteriaceae</taxon>
        <taxon>Dickeya</taxon>
    </lineage>
</organism>
<keyword evidence="1" id="KW-0805">Transcription regulation</keyword>
<dbReference type="PROSITE" id="PS00041">
    <property type="entry name" value="HTH_ARAC_FAMILY_1"/>
    <property type="match status" value="1"/>
</dbReference>
<dbReference type="InterPro" id="IPR018062">
    <property type="entry name" value="HTH_AraC-typ_CS"/>
</dbReference>
<evidence type="ECO:0000256" key="1">
    <source>
        <dbReference type="ARBA" id="ARBA00023015"/>
    </source>
</evidence>
<protein>
    <submittedName>
        <fullName evidence="5">Helix-turn-helix domain-containing protein</fullName>
    </submittedName>
</protein>
<dbReference type="Gene3D" id="1.10.10.60">
    <property type="entry name" value="Homeodomain-like"/>
    <property type="match status" value="2"/>
</dbReference>
<evidence type="ECO:0000259" key="4">
    <source>
        <dbReference type="PROSITE" id="PS01124"/>
    </source>
</evidence>
<dbReference type="GO" id="GO:0043565">
    <property type="term" value="F:sequence-specific DNA binding"/>
    <property type="evidence" value="ECO:0007669"/>
    <property type="project" value="InterPro"/>
</dbReference>
<dbReference type="SMART" id="SM00342">
    <property type="entry name" value="HTH_ARAC"/>
    <property type="match status" value="1"/>
</dbReference>
<feature type="domain" description="HTH araC/xylS-type" evidence="4">
    <location>
        <begin position="9"/>
        <end position="107"/>
    </location>
</feature>
<dbReference type="PROSITE" id="PS01124">
    <property type="entry name" value="HTH_ARAC_FAMILY_2"/>
    <property type="match status" value="1"/>
</dbReference>
<evidence type="ECO:0000256" key="3">
    <source>
        <dbReference type="ARBA" id="ARBA00023163"/>
    </source>
</evidence>
<dbReference type="EMBL" id="CP136339">
    <property type="protein sequence ID" value="WOA52310.1"/>
    <property type="molecule type" value="Genomic_DNA"/>
</dbReference>
<gene>
    <name evidence="5" type="ORF">RXA29_20975</name>
</gene>
<dbReference type="InterPro" id="IPR018060">
    <property type="entry name" value="HTH_AraC"/>
</dbReference>
<keyword evidence="3" id="KW-0804">Transcription</keyword>
<dbReference type="SUPFAM" id="SSF46689">
    <property type="entry name" value="Homeodomain-like"/>
    <property type="match status" value="2"/>
</dbReference>
<dbReference type="Proteomes" id="UP001304423">
    <property type="component" value="Chromosome"/>
</dbReference>
<keyword evidence="2" id="KW-0238">DNA-binding</keyword>
<dbReference type="PANTHER" id="PTHR47504:SF4">
    <property type="entry name" value="MULTIPLE ANTIBIOTIC RESISTANCE PROTEIN MARA"/>
    <property type="match status" value="1"/>
</dbReference>
<dbReference type="RefSeq" id="WP_181481942.1">
    <property type="nucleotide sequence ID" value="NZ_CP136339.1"/>
</dbReference>